<name>A0ABV0PPH3_9TELE</name>
<comment type="caution">
    <text evidence="1">The sequence shown here is derived from an EMBL/GenBank/DDBJ whole genome shotgun (WGS) entry which is preliminary data.</text>
</comment>
<protein>
    <submittedName>
        <fullName evidence="1">Uncharacterized protein</fullName>
    </submittedName>
</protein>
<accession>A0ABV0PPH3</accession>
<evidence type="ECO:0000313" key="1">
    <source>
        <dbReference type="EMBL" id="MEQ2185402.1"/>
    </source>
</evidence>
<sequence length="57" mass="6497">MVFHKVASYTTIILAYDPGRCCSQMTLKADLFELLVYMAPAYCKLSDYCRIVLLLVT</sequence>
<evidence type="ECO:0000313" key="2">
    <source>
        <dbReference type="Proteomes" id="UP001476798"/>
    </source>
</evidence>
<feature type="non-terminal residue" evidence="1">
    <location>
        <position position="1"/>
    </location>
</feature>
<proteinExistence type="predicted"/>
<keyword evidence="2" id="KW-1185">Reference proteome</keyword>
<dbReference type="Proteomes" id="UP001476798">
    <property type="component" value="Unassembled WGS sequence"/>
</dbReference>
<organism evidence="1 2">
    <name type="scientific">Goodea atripinnis</name>
    <dbReference type="NCBI Taxonomy" id="208336"/>
    <lineage>
        <taxon>Eukaryota</taxon>
        <taxon>Metazoa</taxon>
        <taxon>Chordata</taxon>
        <taxon>Craniata</taxon>
        <taxon>Vertebrata</taxon>
        <taxon>Euteleostomi</taxon>
        <taxon>Actinopterygii</taxon>
        <taxon>Neopterygii</taxon>
        <taxon>Teleostei</taxon>
        <taxon>Neoteleostei</taxon>
        <taxon>Acanthomorphata</taxon>
        <taxon>Ovalentaria</taxon>
        <taxon>Atherinomorphae</taxon>
        <taxon>Cyprinodontiformes</taxon>
        <taxon>Goodeidae</taxon>
        <taxon>Goodea</taxon>
    </lineage>
</organism>
<reference evidence="1 2" key="1">
    <citation type="submission" date="2021-06" db="EMBL/GenBank/DDBJ databases">
        <authorList>
            <person name="Palmer J.M."/>
        </authorList>
    </citation>
    <scope>NUCLEOTIDE SEQUENCE [LARGE SCALE GENOMIC DNA]</scope>
    <source>
        <strain evidence="1 2">GA_2019</strain>
        <tissue evidence="1">Muscle</tissue>
    </source>
</reference>
<dbReference type="EMBL" id="JAHRIO010081442">
    <property type="protein sequence ID" value="MEQ2185402.1"/>
    <property type="molecule type" value="Genomic_DNA"/>
</dbReference>
<gene>
    <name evidence="1" type="ORF">GOODEAATRI_017845</name>
</gene>